<proteinExistence type="predicted"/>
<evidence type="ECO:0000313" key="2">
    <source>
        <dbReference type="Proteomes" id="UP000750334"/>
    </source>
</evidence>
<gene>
    <name evidence="1" type="ORF">C6P45_002221</name>
</gene>
<accession>A0A9P7B4L3</accession>
<dbReference type="AlphaFoldDB" id="A0A9P7B4L3"/>
<keyword evidence="2" id="KW-1185">Reference proteome</keyword>
<evidence type="ECO:0000313" key="1">
    <source>
        <dbReference type="EMBL" id="KAG0658240.1"/>
    </source>
</evidence>
<name>A0A9P7B4L3_MAUEX</name>
<reference evidence="1 2" key="1">
    <citation type="submission" date="2020-11" db="EMBL/GenBank/DDBJ databases">
        <title>Kefir isolates.</title>
        <authorList>
            <person name="Marcisauskas S."/>
            <person name="Kim Y."/>
            <person name="Blasche S."/>
        </authorList>
    </citation>
    <scope>NUCLEOTIDE SEQUENCE [LARGE SCALE GENOMIC DNA]</scope>
    <source>
        <strain evidence="1 2">OG2</strain>
    </source>
</reference>
<sequence length="107" mass="12516">MHEIRNFGLPYYSTMITEYSAYLNVECANKVLFISNSIGVDNYDFHLKELPKDIETTSQYEFSDTVHIKNLIGESALLNVKKGFIKRNNSEFIDDTIKYVNTFFFHD</sequence>
<protein>
    <submittedName>
        <fullName evidence="1">Uncharacterized protein</fullName>
    </submittedName>
</protein>
<organism evidence="1 2">
    <name type="scientific">Maudiozyma exigua</name>
    <name type="common">Yeast</name>
    <name type="synonym">Kazachstania exigua</name>
    <dbReference type="NCBI Taxonomy" id="34358"/>
    <lineage>
        <taxon>Eukaryota</taxon>
        <taxon>Fungi</taxon>
        <taxon>Dikarya</taxon>
        <taxon>Ascomycota</taxon>
        <taxon>Saccharomycotina</taxon>
        <taxon>Saccharomycetes</taxon>
        <taxon>Saccharomycetales</taxon>
        <taxon>Saccharomycetaceae</taxon>
        <taxon>Maudiozyma</taxon>
    </lineage>
</organism>
<dbReference type="Proteomes" id="UP000750334">
    <property type="component" value="Unassembled WGS sequence"/>
</dbReference>
<comment type="caution">
    <text evidence="1">The sequence shown here is derived from an EMBL/GenBank/DDBJ whole genome shotgun (WGS) entry which is preliminary data.</text>
</comment>
<dbReference type="EMBL" id="PUHR01000217">
    <property type="protein sequence ID" value="KAG0658240.1"/>
    <property type="molecule type" value="Genomic_DNA"/>
</dbReference>